<dbReference type="AlphaFoldDB" id="R1IA24"/>
<protein>
    <submittedName>
        <fullName evidence="1">Iron-containing alcohol dehydrogenase</fullName>
    </submittedName>
</protein>
<name>R1IA24_9PSEU</name>
<evidence type="ECO:0000313" key="2">
    <source>
        <dbReference type="Proteomes" id="UP000014139"/>
    </source>
</evidence>
<organism evidence="1 2">
    <name type="scientific">Amycolatopsis vancoresmycina DSM 44592</name>
    <dbReference type="NCBI Taxonomy" id="1292037"/>
    <lineage>
        <taxon>Bacteria</taxon>
        <taxon>Bacillati</taxon>
        <taxon>Actinomycetota</taxon>
        <taxon>Actinomycetes</taxon>
        <taxon>Pseudonocardiales</taxon>
        <taxon>Pseudonocardiaceae</taxon>
        <taxon>Amycolatopsis</taxon>
    </lineage>
</organism>
<reference evidence="1 2" key="1">
    <citation type="submission" date="2013-02" db="EMBL/GenBank/DDBJ databases">
        <title>Draft genome sequence of Amycolatopsis vancoresmycina strain DSM 44592T.</title>
        <authorList>
            <person name="Kumar S."/>
            <person name="Kaur N."/>
            <person name="Kaur C."/>
            <person name="Raghava G.P.S."/>
            <person name="Mayilraj S."/>
        </authorList>
    </citation>
    <scope>NUCLEOTIDE SEQUENCE [LARGE SCALE GENOMIC DNA]</scope>
    <source>
        <strain evidence="1 2">DSM 44592</strain>
    </source>
</reference>
<keyword evidence="2" id="KW-1185">Reference proteome</keyword>
<comment type="caution">
    <text evidence="1">The sequence shown here is derived from an EMBL/GenBank/DDBJ whole genome shotgun (WGS) entry which is preliminary data.</text>
</comment>
<proteinExistence type="predicted"/>
<dbReference type="EMBL" id="AOUO01000069">
    <property type="protein sequence ID" value="EOD69381.1"/>
    <property type="molecule type" value="Genomic_DNA"/>
</dbReference>
<evidence type="ECO:0000313" key="1">
    <source>
        <dbReference type="EMBL" id="EOD69381.1"/>
    </source>
</evidence>
<sequence length="53" mass="5426">MTSFSYAANPVRVVFGSLDTLGAEAGRLGLGRVLLIGSPRHGDRAAAALGSRL</sequence>
<gene>
    <name evidence="1" type="ORF">H480_06528</name>
</gene>
<accession>R1IA24</accession>
<dbReference type="Proteomes" id="UP000014139">
    <property type="component" value="Unassembled WGS sequence"/>
</dbReference>
<feature type="non-terminal residue" evidence="1">
    <location>
        <position position="53"/>
    </location>
</feature>